<dbReference type="PANTHER" id="PTHR43107">
    <property type="entry name" value="LONG-CHAIN FATTY ACID TRANSPORT PROTEIN"/>
    <property type="match status" value="1"/>
</dbReference>
<dbReference type="GO" id="GO:0000038">
    <property type="term" value="P:very long-chain fatty acid metabolic process"/>
    <property type="evidence" value="ECO:0007669"/>
    <property type="project" value="EnsemblFungi"/>
</dbReference>
<dbReference type="Gene3D" id="3.40.50.12780">
    <property type="entry name" value="N-terminal domain of ligase-like"/>
    <property type="match status" value="1"/>
</dbReference>
<accession>A0A1D2VFN7</accession>
<dbReference type="GO" id="GO:0005783">
    <property type="term" value="C:endoplasmic reticulum"/>
    <property type="evidence" value="ECO:0007669"/>
    <property type="project" value="EnsemblFungi"/>
</dbReference>
<evidence type="ECO:0000256" key="15">
    <source>
        <dbReference type="ARBA" id="ARBA00023140"/>
    </source>
</evidence>
<comment type="function">
    <text evidence="17">Acyl-CoA synthetase required for both the import of long chain fatty acids (LCFAs) (C14-C18) and the activation very long chain fatty acids (VLCFAs) (C20-C26) by esterification of the fatty acids into metabolically active CoA-thioesters for subsequent degradation or incorporation into phospholipids. The transport and fatty acyl-CoA synthetase activities are genetically separable and are thus independent activities. Esterifies VLCFAs in the peroxisome matrix. The VLCFAs are actively transported into peroxisomes by a PXA1-PXA2 heterodimeric transporter in the peroxisomal membrane.</text>
</comment>
<keyword evidence="10" id="KW-0547">Nucleotide-binding</keyword>
<organism evidence="21 22">
    <name type="scientific">Ascoidea rubescens DSM 1968</name>
    <dbReference type="NCBI Taxonomy" id="1344418"/>
    <lineage>
        <taxon>Eukaryota</taxon>
        <taxon>Fungi</taxon>
        <taxon>Dikarya</taxon>
        <taxon>Ascomycota</taxon>
        <taxon>Saccharomycotina</taxon>
        <taxon>Saccharomycetes</taxon>
        <taxon>Ascoideaceae</taxon>
        <taxon>Ascoidea</taxon>
    </lineage>
</organism>
<gene>
    <name evidence="21" type="ORF">ASCRUDRAFT_76428</name>
</gene>
<keyword evidence="9" id="KW-0812">Transmembrane</keyword>
<evidence type="ECO:0000256" key="16">
    <source>
        <dbReference type="ARBA" id="ARBA00051585"/>
    </source>
</evidence>
<dbReference type="GO" id="GO:0004467">
    <property type="term" value="F:long-chain fatty acid-CoA ligase activity"/>
    <property type="evidence" value="ECO:0007669"/>
    <property type="project" value="TreeGrafter"/>
</dbReference>
<dbReference type="PANTHER" id="PTHR43107:SF15">
    <property type="entry name" value="FATTY ACID TRANSPORT PROTEIN 3, ISOFORM A"/>
    <property type="match status" value="1"/>
</dbReference>
<evidence type="ECO:0000256" key="5">
    <source>
        <dbReference type="ARBA" id="ARBA00022448"/>
    </source>
</evidence>
<keyword evidence="5" id="KW-0813">Transport</keyword>
<dbReference type="InterPro" id="IPR042099">
    <property type="entry name" value="ANL_N_sf"/>
</dbReference>
<dbReference type="GO" id="GO:0009898">
    <property type="term" value="C:cytoplasmic side of plasma membrane"/>
    <property type="evidence" value="ECO:0007669"/>
    <property type="project" value="EnsemblFungi"/>
</dbReference>
<evidence type="ECO:0000256" key="10">
    <source>
        <dbReference type="ARBA" id="ARBA00022741"/>
    </source>
</evidence>
<dbReference type="GO" id="GO:0006515">
    <property type="term" value="P:protein quality control for misfolded or incompletely synthesized proteins"/>
    <property type="evidence" value="ECO:0007669"/>
    <property type="project" value="EnsemblFungi"/>
</dbReference>
<feature type="domain" description="AMP-dependent synthetase/ligase" evidence="20">
    <location>
        <begin position="116"/>
        <end position="452"/>
    </location>
</feature>
<dbReference type="InParanoid" id="A0A1D2VFN7"/>
<evidence type="ECO:0000256" key="14">
    <source>
        <dbReference type="ARBA" id="ARBA00023136"/>
    </source>
</evidence>
<dbReference type="Gene3D" id="3.30.300.30">
    <property type="match status" value="1"/>
</dbReference>
<evidence type="ECO:0000256" key="18">
    <source>
        <dbReference type="ARBA" id="ARBA00068795"/>
    </source>
</evidence>
<evidence type="ECO:0000313" key="21">
    <source>
        <dbReference type="EMBL" id="ODV60445.1"/>
    </source>
</evidence>
<evidence type="ECO:0000256" key="17">
    <source>
        <dbReference type="ARBA" id="ARBA00060276"/>
    </source>
</evidence>
<sequence length="669" mass="77625">MIKSIKLQFIKCRNTLNHLFFNCINFAISKFNYHIESKYHIIHDLYIIQYLIKRLFYYLLQNLNKKLNYWYIFEKTVFENENKLALVYINSPSIKTNFVLDKDNQNLRIPNDANFKIERLTYIQLYNAVLRLSYILSTDYKIKPDDIVGLDMHNKPLFVVFWFALWNIGAKPAFLNYNITNKTSLIHCLKISNISQVFFEQDFNLPDDTISSINSELPDLKLTFLNEDQINLKIYDNSSKVFRLNDELRNKSDKPWSTSALIFTSGTTGLPKAAIMSWRKVCLGTPLYGHIIRITNNSTVFTSMPLYHSTSSMLGVLPTFGHGGCIAITERFSASNFWAQVKITKSTHIQYVGEICRYLINQPVNPNYEKNHTATIAYGNGLRTDIWFQFKQRFNIHAVGEFYAATEAPIATTSFQTGNDGIGACRNYGSLINYILSYQQILVKMDPDTDNELYRDAKTGYCKVTDAEEPGQLLFRISRPKKPYVDFQGYINNEKETNSKFVRDVFHKGDCWIKTGDLLKYDKDGLMYFIDRLGDTFRWKSENVSTNEIEILINNSNLVNNSVVVGLKIPGHEGKAGFATIIPNSNFDLTKLVNYFMDNIPKYAVPVFIKLADEFITTDNHKIIKKSYREQILPKGKNNDEKLYWLNKNRYEELTEESWNDILCSKIRL</sequence>
<dbReference type="GO" id="GO:0005524">
    <property type="term" value="F:ATP binding"/>
    <property type="evidence" value="ECO:0007669"/>
    <property type="project" value="UniProtKB-KW"/>
</dbReference>
<dbReference type="InterPro" id="IPR020845">
    <property type="entry name" value="AMP-binding_CS"/>
</dbReference>
<keyword evidence="8" id="KW-0551">Lipid droplet</keyword>
<dbReference type="GO" id="GO:0005324">
    <property type="term" value="F:long-chain fatty acid transmembrane transporter activity"/>
    <property type="evidence" value="ECO:0007669"/>
    <property type="project" value="EnsemblFungi"/>
</dbReference>
<dbReference type="AlphaFoldDB" id="A0A1D2VFN7"/>
<dbReference type="GO" id="GO:0005811">
    <property type="term" value="C:lipid droplet"/>
    <property type="evidence" value="ECO:0007669"/>
    <property type="project" value="UniProtKB-SubCell"/>
</dbReference>
<dbReference type="GO" id="GO:0031957">
    <property type="term" value="F:very long-chain fatty acid-CoA ligase activity"/>
    <property type="evidence" value="ECO:0007669"/>
    <property type="project" value="EnsemblFungi"/>
</dbReference>
<keyword evidence="14" id="KW-0472">Membrane</keyword>
<evidence type="ECO:0000256" key="2">
    <source>
        <dbReference type="ARBA" id="ARBA00004585"/>
    </source>
</evidence>
<keyword evidence="6" id="KW-1003">Cell membrane</keyword>
<dbReference type="EMBL" id="KV454482">
    <property type="protein sequence ID" value="ODV60445.1"/>
    <property type="molecule type" value="Genomic_DNA"/>
</dbReference>
<evidence type="ECO:0000256" key="8">
    <source>
        <dbReference type="ARBA" id="ARBA00022677"/>
    </source>
</evidence>
<comment type="subcellular location">
    <subcellularLocation>
        <location evidence="3">Cell membrane</location>
        <topology evidence="3">Multi-pass membrane protein</topology>
    </subcellularLocation>
    <subcellularLocation>
        <location evidence="1">Lipid droplet</location>
    </subcellularLocation>
    <subcellularLocation>
        <location evidence="2">Peroxisome membrane</location>
        <topology evidence="2">Multi-pass membrane protein</topology>
    </subcellularLocation>
</comment>
<dbReference type="SUPFAM" id="SSF56801">
    <property type="entry name" value="Acetyl-CoA synthetase-like"/>
    <property type="match status" value="1"/>
</dbReference>
<comment type="similarity">
    <text evidence="4">Belongs to the ATP-dependent AMP-binding enzyme family.</text>
</comment>
<dbReference type="GO" id="GO:0005778">
    <property type="term" value="C:peroxisomal membrane"/>
    <property type="evidence" value="ECO:0007669"/>
    <property type="project" value="UniProtKB-SubCell"/>
</dbReference>
<keyword evidence="13" id="KW-0445">Lipid transport</keyword>
<dbReference type="RefSeq" id="XP_020046752.1">
    <property type="nucleotide sequence ID" value="XM_020193467.1"/>
</dbReference>
<protein>
    <recommendedName>
        <fullName evidence="18">Very long-chain fatty acid transport protein</fullName>
    </recommendedName>
    <alternativeName>
        <fullName evidence="19">Very-long-chain acyl-CoA synthetase</fullName>
    </alternativeName>
</protein>
<dbReference type="STRING" id="1344418.A0A1D2VFN7"/>
<evidence type="ECO:0000256" key="12">
    <source>
        <dbReference type="ARBA" id="ARBA00022989"/>
    </source>
</evidence>
<keyword evidence="22" id="KW-1185">Reference proteome</keyword>
<evidence type="ECO:0000256" key="6">
    <source>
        <dbReference type="ARBA" id="ARBA00022475"/>
    </source>
</evidence>
<evidence type="ECO:0000256" key="4">
    <source>
        <dbReference type="ARBA" id="ARBA00006432"/>
    </source>
</evidence>
<dbReference type="FunFam" id="3.40.50.12780:FF:000019">
    <property type="entry name" value="Long-chain fatty acid transporter"/>
    <property type="match status" value="1"/>
</dbReference>
<dbReference type="PROSITE" id="PS00455">
    <property type="entry name" value="AMP_BINDING"/>
    <property type="match status" value="1"/>
</dbReference>
<dbReference type="Proteomes" id="UP000095038">
    <property type="component" value="Unassembled WGS sequence"/>
</dbReference>
<evidence type="ECO:0000256" key="3">
    <source>
        <dbReference type="ARBA" id="ARBA00004651"/>
    </source>
</evidence>
<evidence type="ECO:0000259" key="20">
    <source>
        <dbReference type="Pfam" id="PF00501"/>
    </source>
</evidence>
<dbReference type="InterPro" id="IPR045851">
    <property type="entry name" value="AMP-bd_C_sf"/>
</dbReference>
<reference evidence="22" key="1">
    <citation type="submission" date="2016-05" db="EMBL/GenBank/DDBJ databases">
        <title>Comparative genomics of biotechnologically important yeasts.</title>
        <authorList>
            <consortium name="DOE Joint Genome Institute"/>
            <person name="Riley R."/>
            <person name="Haridas S."/>
            <person name="Wolfe K.H."/>
            <person name="Lopes M.R."/>
            <person name="Hittinger C.T."/>
            <person name="Goker M."/>
            <person name="Salamov A."/>
            <person name="Wisecaver J."/>
            <person name="Long T.M."/>
            <person name="Aerts A.L."/>
            <person name="Barry K."/>
            <person name="Choi C."/>
            <person name="Clum A."/>
            <person name="Coughlan A.Y."/>
            <person name="Deshpande S."/>
            <person name="Douglass A.P."/>
            <person name="Hanson S.J."/>
            <person name="Klenk H.-P."/>
            <person name="Labutti K."/>
            <person name="Lapidus A."/>
            <person name="Lindquist E."/>
            <person name="Lipzen A."/>
            <person name="Meier-Kolthoff J.P."/>
            <person name="Ohm R.A."/>
            <person name="Otillar R.P."/>
            <person name="Pangilinan J."/>
            <person name="Peng Y."/>
            <person name="Rokas A."/>
            <person name="Rosa C.A."/>
            <person name="Scheuner C."/>
            <person name="Sibirny A.A."/>
            <person name="Slot J.C."/>
            <person name="Stielow J.B."/>
            <person name="Sun H."/>
            <person name="Kurtzman C.P."/>
            <person name="Blackwell M."/>
            <person name="Grigoriev I.V."/>
            <person name="Jeffries T.W."/>
        </authorList>
    </citation>
    <scope>NUCLEOTIDE SEQUENCE [LARGE SCALE GENOMIC DNA]</scope>
    <source>
        <strain evidence="22">DSM 1968</strain>
    </source>
</reference>
<evidence type="ECO:0000256" key="11">
    <source>
        <dbReference type="ARBA" id="ARBA00022840"/>
    </source>
</evidence>
<evidence type="ECO:0000256" key="1">
    <source>
        <dbReference type="ARBA" id="ARBA00004502"/>
    </source>
</evidence>
<dbReference type="GeneID" id="30967103"/>
<proteinExistence type="inferred from homology"/>
<name>A0A1D2VFN7_9ASCO</name>
<evidence type="ECO:0000256" key="9">
    <source>
        <dbReference type="ARBA" id="ARBA00022692"/>
    </source>
</evidence>
<evidence type="ECO:0000256" key="13">
    <source>
        <dbReference type="ARBA" id="ARBA00023055"/>
    </source>
</evidence>
<keyword evidence="7" id="KW-0436">Ligase</keyword>
<evidence type="ECO:0000313" key="22">
    <source>
        <dbReference type="Proteomes" id="UP000095038"/>
    </source>
</evidence>
<evidence type="ECO:0000256" key="7">
    <source>
        <dbReference type="ARBA" id="ARBA00022598"/>
    </source>
</evidence>
<dbReference type="InterPro" id="IPR000873">
    <property type="entry name" value="AMP-dep_synth/lig_dom"/>
</dbReference>
<dbReference type="Pfam" id="PF00501">
    <property type="entry name" value="AMP-binding"/>
    <property type="match status" value="1"/>
</dbReference>
<keyword evidence="11" id="KW-0067">ATP-binding</keyword>
<keyword evidence="15" id="KW-0576">Peroxisome</keyword>
<dbReference type="GO" id="GO:0044539">
    <property type="term" value="P:long-chain fatty acid import into cell"/>
    <property type="evidence" value="ECO:0007669"/>
    <property type="project" value="EnsemblFungi"/>
</dbReference>
<dbReference type="FunCoup" id="A0A1D2VFN7">
    <property type="interactions" value="123"/>
</dbReference>
<dbReference type="OrthoDB" id="10253869at2759"/>
<comment type="catalytic activity">
    <reaction evidence="16">
        <text>a very long-chain fatty acid + ATP + CoA = a very long-chain fatty acyl-CoA + AMP + diphosphate</text>
        <dbReference type="Rhea" id="RHEA:54536"/>
        <dbReference type="ChEBI" id="CHEBI:30616"/>
        <dbReference type="ChEBI" id="CHEBI:33019"/>
        <dbReference type="ChEBI" id="CHEBI:57287"/>
        <dbReference type="ChEBI" id="CHEBI:58950"/>
        <dbReference type="ChEBI" id="CHEBI:138261"/>
        <dbReference type="ChEBI" id="CHEBI:456215"/>
    </reaction>
</comment>
<evidence type="ECO:0000256" key="19">
    <source>
        <dbReference type="ARBA" id="ARBA00078285"/>
    </source>
</evidence>
<keyword evidence="12" id="KW-1133">Transmembrane helix</keyword>